<dbReference type="Proteomes" id="UP001456344">
    <property type="component" value="Chromosome"/>
</dbReference>
<evidence type="ECO:0000313" key="1">
    <source>
        <dbReference type="EMBL" id="WYW17424.1"/>
    </source>
</evidence>
<keyword evidence="2" id="KW-1185">Reference proteome</keyword>
<accession>A0ACD5BDZ4</accession>
<gene>
    <name evidence="1" type="ORF">LCL61_17895</name>
</gene>
<protein>
    <submittedName>
        <fullName evidence="1">Uncharacterized protein</fullName>
    </submittedName>
</protein>
<sequence>MKSRSPEANTTDRNSAEAGEASRLAPAVAGACTFLAGVWLTLSPFVLDHEYTGTGFDGLWNDALVGIALIVTGSARLVEPLAASRWSSLPPALGLWLIAAPFVLGYNDGTPAPGATTSDLAVGVFLLLVWLVISGSREEDRADGDIEGFERSRE</sequence>
<dbReference type="EMBL" id="CP150484">
    <property type="protein sequence ID" value="WYW17424.1"/>
    <property type="molecule type" value="Genomic_DNA"/>
</dbReference>
<reference evidence="1" key="1">
    <citation type="submission" date="2023-10" db="EMBL/GenBank/DDBJ databases">
        <title>Whole genome sequencing of actinobacterial strain Amycolatopsis sp. (BCA-696) identifies the underlying plant growth-promoting genes.</title>
        <authorList>
            <person name="Gandham P."/>
            <person name="Vadla N."/>
            <person name="Saji A."/>
            <person name="Srinivas V."/>
            <person name="Ruperao P."/>
            <person name="Selvanayagam S."/>
            <person name="Saxena R.K."/>
            <person name="Rathore A."/>
            <person name="Gopalakrishnan S."/>
            <person name="Thakur V."/>
        </authorList>
    </citation>
    <scope>NUCLEOTIDE SEQUENCE</scope>
    <source>
        <strain evidence="1">BCA-696</strain>
    </source>
</reference>
<name>A0ACD5BDZ4_9PSEU</name>
<evidence type="ECO:0000313" key="2">
    <source>
        <dbReference type="Proteomes" id="UP001456344"/>
    </source>
</evidence>
<proteinExistence type="predicted"/>
<organism evidence="1 2">
    <name type="scientific">Amycolatopsis coloradensis</name>
    <dbReference type="NCBI Taxonomy" id="76021"/>
    <lineage>
        <taxon>Bacteria</taxon>
        <taxon>Bacillati</taxon>
        <taxon>Actinomycetota</taxon>
        <taxon>Actinomycetes</taxon>
        <taxon>Pseudonocardiales</taxon>
        <taxon>Pseudonocardiaceae</taxon>
        <taxon>Amycolatopsis</taxon>
    </lineage>
</organism>